<dbReference type="Pfam" id="PF16945">
    <property type="entry name" value="Phage_r1t_holin"/>
    <property type="match status" value="1"/>
</dbReference>
<name>A0AAJ6AQ95_9MICC</name>
<evidence type="ECO:0000313" key="3">
    <source>
        <dbReference type="Proteomes" id="UP001224674"/>
    </source>
</evidence>
<reference evidence="2 3" key="1">
    <citation type="submission" date="2023-03" db="EMBL/GenBank/DDBJ databases">
        <title>Complete genome sequences of several Auritidibacter ignavus strains isolated from ear infections.</title>
        <authorList>
            <person name="Baehr T."/>
            <person name="Baumhoegger A.M."/>
        </authorList>
    </citation>
    <scope>NUCLEOTIDE SEQUENCE [LARGE SCALE GENOMIC DNA]</scope>
    <source>
        <strain evidence="2 3">BABAE-6</strain>
    </source>
</reference>
<dbReference type="InterPro" id="IPR020109">
    <property type="entry name" value="Holin_r1t"/>
</dbReference>
<feature type="transmembrane region" description="Helical" evidence="1">
    <location>
        <begin position="20"/>
        <end position="43"/>
    </location>
</feature>
<dbReference type="AlphaFoldDB" id="A0AAJ6AQ95"/>
<keyword evidence="1" id="KW-1133">Transmembrane helix</keyword>
<feature type="transmembrane region" description="Helical" evidence="1">
    <location>
        <begin position="49"/>
        <end position="68"/>
    </location>
</feature>
<dbReference type="EMBL" id="CP122566">
    <property type="protein sequence ID" value="WGH94180.1"/>
    <property type="molecule type" value="Genomic_DNA"/>
</dbReference>
<organism evidence="2 3">
    <name type="scientific">Auritidibacter ignavus</name>
    <dbReference type="NCBI Taxonomy" id="678932"/>
    <lineage>
        <taxon>Bacteria</taxon>
        <taxon>Bacillati</taxon>
        <taxon>Actinomycetota</taxon>
        <taxon>Actinomycetes</taxon>
        <taxon>Micrococcales</taxon>
        <taxon>Micrococcaceae</taxon>
        <taxon>Auritidibacter</taxon>
    </lineage>
</organism>
<keyword evidence="3" id="KW-1185">Reference proteome</keyword>
<sequence length="85" mass="8643">MTIWTKAFWKGALDRAIKTFFQTFVAVLVAGVGADAVGISAGILDAPWLAALSVSALATFLSIATAVGNADNTAKDASLDSGRGV</sequence>
<accession>A0AAJ6AQ95</accession>
<keyword evidence="1" id="KW-0472">Membrane</keyword>
<keyword evidence="1" id="KW-0812">Transmembrane</keyword>
<protein>
    <submittedName>
        <fullName evidence="2">Holin</fullName>
    </submittedName>
</protein>
<dbReference type="Proteomes" id="UP001224674">
    <property type="component" value="Chromosome"/>
</dbReference>
<dbReference type="RefSeq" id="WP_208392245.1">
    <property type="nucleotide sequence ID" value="NZ_CP122561.1"/>
</dbReference>
<gene>
    <name evidence="2" type="ORF">QDX21_05140</name>
</gene>
<evidence type="ECO:0000313" key="2">
    <source>
        <dbReference type="EMBL" id="WGH94180.1"/>
    </source>
</evidence>
<evidence type="ECO:0000256" key="1">
    <source>
        <dbReference type="SAM" id="Phobius"/>
    </source>
</evidence>
<proteinExistence type="predicted"/>